<dbReference type="HAMAP" id="MF_00316">
    <property type="entry name" value="MobA"/>
    <property type="match status" value="1"/>
</dbReference>
<keyword evidence="10" id="KW-0548">Nucleotidyltransferase</keyword>
<dbReference type="InterPro" id="IPR029044">
    <property type="entry name" value="Nucleotide-diphossugar_trans"/>
</dbReference>
<dbReference type="EC" id="2.7.7.77" evidence="8"/>
<gene>
    <name evidence="8 10" type="primary">mobA</name>
    <name evidence="10" type="ORF">G3572_08230</name>
</gene>
<comment type="domain">
    <text evidence="8">The N-terminal domain determines nucleotide recognition and specific binding, while the C-terminal domain determines the specific binding to the target protein.</text>
</comment>
<dbReference type="RefSeq" id="WP_164610651.1">
    <property type="nucleotide sequence ID" value="NZ_JAAIKE010000002.1"/>
</dbReference>
<evidence type="ECO:0000256" key="2">
    <source>
        <dbReference type="ARBA" id="ARBA00022679"/>
    </source>
</evidence>
<dbReference type="InterPro" id="IPR025877">
    <property type="entry name" value="MobA-like_NTP_Trfase"/>
</dbReference>
<proteinExistence type="inferred from homology"/>
<evidence type="ECO:0000259" key="9">
    <source>
        <dbReference type="Pfam" id="PF12804"/>
    </source>
</evidence>
<keyword evidence="1 8" id="KW-0963">Cytoplasm</keyword>
<dbReference type="PANTHER" id="PTHR19136:SF81">
    <property type="entry name" value="MOLYBDENUM COFACTOR GUANYLYLTRANSFERASE"/>
    <property type="match status" value="1"/>
</dbReference>
<dbReference type="GO" id="GO:0046872">
    <property type="term" value="F:metal ion binding"/>
    <property type="evidence" value="ECO:0007669"/>
    <property type="project" value="UniProtKB-KW"/>
</dbReference>
<evidence type="ECO:0000256" key="5">
    <source>
        <dbReference type="ARBA" id="ARBA00022842"/>
    </source>
</evidence>
<feature type="binding site" evidence="8">
    <location>
        <position position="103"/>
    </location>
    <ligand>
        <name>GTP</name>
        <dbReference type="ChEBI" id="CHEBI:37565"/>
    </ligand>
</feature>
<dbReference type="Gene3D" id="3.90.550.10">
    <property type="entry name" value="Spore Coat Polysaccharide Biosynthesis Protein SpsA, Chain A"/>
    <property type="match status" value="1"/>
</dbReference>
<sequence>MQPAGHLGVILAGGQARRMGGGDKGLRLLHGQSLLQRVIRRLQPQVRGMAINANGDPRRFEGFKLPVLPDPMPGFPGPLAGVLAAMDWAAERGAPAVVTVAADTPFFPADLVQRLDRAAGAGGFSLAATGGHAAPDWHPTFGLWPTDLRDSLRRDLQAGQRKMIDWALSHGAKAALFPSAGDPFFNINTPDDLASAEARHDL</sequence>
<dbReference type="InterPro" id="IPR013482">
    <property type="entry name" value="Molybde_CF_guanTrfase"/>
</dbReference>
<feature type="binding site" evidence="8">
    <location>
        <position position="52"/>
    </location>
    <ligand>
        <name>GTP</name>
        <dbReference type="ChEBI" id="CHEBI:37565"/>
    </ligand>
</feature>
<feature type="binding site" evidence="8">
    <location>
        <position position="103"/>
    </location>
    <ligand>
        <name>Mg(2+)</name>
        <dbReference type="ChEBI" id="CHEBI:18420"/>
    </ligand>
</feature>
<evidence type="ECO:0000313" key="11">
    <source>
        <dbReference type="Proteomes" id="UP000481421"/>
    </source>
</evidence>
<feature type="binding site" evidence="8">
    <location>
        <begin position="11"/>
        <end position="13"/>
    </location>
    <ligand>
        <name>GTP</name>
        <dbReference type="ChEBI" id="CHEBI:37565"/>
    </ligand>
</feature>
<evidence type="ECO:0000256" key="8">
    <source>
        <dbReference type="HAMAP-Rule" id="MF_00316"/>
    </source>
</evidence>
<comment type="catalytic activity">
    <reaction evidence="8">
        <text>Mo-molybdopterin + GTP + H(+) = Mo-molybdopterin guanine dinucleotide + diphosphate</text>
        <dbReference type="Rhea" id="RHEA:34243"/>
        <dbReference type="ChEBI" id="CHEBI:15378"/>
        <dbReference type="ChEBI" id="CHEBI:33019"/>
        <dbReference type="ChEBI" id="CHEBI:37565"/>
        <dbReference type="ChEBI" id="CHEBI:71302"/>
        <dbReference type="ChEBI" id="CHEBI:71310"/>
        <dbReference type="EC" id="2.7.7.77"/>
    </reaction>
</comment>
<dbReference type="GO" id="GO:0005525">
    <property type="term" value="F:GTP binding"/>
    <property type="evidence" value="ECO:0007669"/>
    <property type="project" value="UniProtKB-UniRule"/>
</dbReference>
<comment type="cofactor">
    <cofactor evidence="8">
        <name>Mg(2+)</name>
        <dbReference type="ChEBI" id="CHEBI:18420"/>
    </cofactor>
</comment>
<comment type="caution">
    <text evidence="10">The sequence shown here is derived from an EMBL/GenBank/DDBJ whole genome shotgun (WGS) entry which is preliminary data.</text>
</comment>
<name>A0A6B3RSY4_9RHOB</name>
<dbReference type="EMBL" id="JAAIKE010000002">
    <property type="protein sequence ID" value="NEX46189.1"/>
    <property type="molecule type" value="Genomic_DNA"/>
</dbReference>
<dbReference type="SUPFAM" id="SSF53448">
    <property type="entry name" value="Nucleotide-diphospho-sugar transferases"/>
    <property type="match status" value="1"/>
</dbReference>
<dbReference type="PANTHER" id="PTHR19136">
    <property type="entry name" value="MOLYBDENUM COFACTOR GUANYLYLTRANSFERASE"/>
    <property type="match status" value="1"/>
</dbReference>
<feature type="binding site" evidence="8">
    <location>
        <position position="24"/>
    </location>
    <ligand>
        <name>GTP</name>
        <dbReference type="ChEBI" id="CHEBI:37565"/>
    </ligand>
</feature>
<evidence type="ECO:0000256" key="3">
    <source>
        <dbReference type="ARBA" id="ARBA00022723"/>
    </source>
</evidence>
<evidence type="ECO:0000313" key="10">
    <source>
        <dbReference type="EMBL" id="NEX46189.1"/>
    </source>
</evidence>
<evidence type="ECO:0000256" key="6">
    <source>
        <dbReference type="ARBA" id="ARBA00023134"/>
    </source>
</evidence>
<comment type="subcellular location">
    <subcellularLocation>
        <location evidence="8">Cytoplasm</location>
    </subcellularLocation>
</comment>
<comment type="similarity">
    <text evidence="8">Belongs to the MobA family.</text>
</comment>
<accession>A0A6B3RSY4</accession>
<keyword evidence="7 8" id="KW-0501">Molybdenum cofactor biosynthesis</keyword>
<dbReference type="GO" id="GO:1902758">
    <property type="term" value="P:bis(molybdopterin guanine dinucleotide)molybdenum biosynthetic process"/>
    <property type="evidence" value="ECO:0007669"/>
    <property type="project" value="TreeGrafter"/>
</dbReference>
<keyword evidence="11" id="KW-1185">Reference proteome</keyword>
<keyword evidence="3 8" id="KW-0479">Metal-binding</keyword>
<dbReference type="GO" id="GO:0061603">
    <property type="term" value="F:molybdenum cofactor guanylyltransferase activity"/>
    <property type="evidence" value="ECO:0007669"/>
    <property type="project" value="UniProtKB-EC"/>
</dbReference>
<evidence type="ECO:0000256" key="1">
    <source>
        <dbReference type="ARBA" id="ARBA00022490"/>
    </source>
</evidence>
<dbReference type="Pfam" id="PF12804">
    <property type="entry name" value="NTP_transf_3"/>
    <property type="match status" value="1"/>
</dbReference>
<comment type="subunit">
    <text evidence="8">Monomer.</text>
</comment>
<dbReference type="CDD" id="cd02503">
    <property type="entry name" value="MobA"/>
    <property type="match status" value="1"/>
</dbReference>
<evidence type="ECO:0000256" key="7">
    <source>
        <dbReference type="ARBA" id="ARBA00023150"/>
    </source>
</evidence>
<dbReference type="NCBIfam" id="TIGR02665">
    <property type="entry name" value="molyb_mobA"/>
    <property type="match status" value="1"/>
</dbReference>
<protein>
    <recommendedName>
        <fullName evidence="8">Molybdenum cofactor guanylyltransferase</fullName>
        <shortName evidence="8">MoCo guanylyltransferase</shortName>
        <ecNumber evidence="8">2.7.7.77</ecNumber>
    </recommendedName>
    <alternativeName>
        <fullName evidence="8">GTP:molybdopterin guanylyltransferase</fullName>
    </alternativeName>
    <alternativeName>
        <fullName evidence="8">Mo-MPT guanylyltransferase</fullName>
    </alternativeName>
    <alternativeName>
        <fullName evidence="8">Molybdopterin guanylyltransferase</fullName>
    </alternativeName>
    <alternativeName>
        <fullName evidence="8">Molybdopterin-guanine dinucleotide synthase</fullName>
        <shortName evidence="8">MGD synthase</shortName>
    </alternativeName>
</protein>
<dbReference type="Proteomes" id="UP000481421">
    <property type="component" value="Unassembled WGS sequence"/>
</dbReference>
<keyword evidence="2 8" id="KW-0808">Transferase</keyword>
<keyword evidence="6 8" id="KW-0342">GTP-binding</keyword>
<keyword evidence="5 8" id="KW-0460">Magnesium</keyword>
<evidence type="ECO:0000256" key="4">
    <source>
        <dbReference type="ARBA" id="ARBA00022741"/>
    </source>
</evidence>
<reference evidence="10 11" key="1">
    <citation type="submission" date="2020-02" db="EMBL/GenBank/DDBJ databases">
        <title>Rhodobacter algicola sp. nov., isolated from microalga culture.</title>
        <authorList>
            <person name="Park C.-Y."/>
        </authorList>
    </citation>
    <scope>NUCLEOTIDE SEQUENCE [LARGE SCALE GENOMIC DNA]</scope>
    <source>
        <strain evidence="10 11">ETT8</strain>
    </source>
</reference>
<organism evidence="10 11">
    <name type="scientific">Pseudotabrizicola algicola</name>
    <dbReference type="NCBI Taxonomy" id="2709381"/>
    <lineage>
        <taxon>Bacteria</taxon>
        <taxon>Pseudomonadati</taxon>
        <taxon>Pseudomonadota</taxon>
        <taxon>Alphaproteobacteria</taxon>
        <taxon>Rhodobacterales</taxon>
        <taxon>Paracoccaceae</taxon>
        <taxon>Pseudotabrizicola</taxon>
    </lineage>
</organism>
<dbReference type="GO" id="GO:0005737">
    <property type="term" value="C:cytoplasm"/>
    <property type="evidence" value="ECO:0007669"/>
    <property type="project" value="UniProtKB-SubCell"/>
</dbReference>
<comment type="function">
    <text evidence="8">Transfers a GMP moiety from GTP to Mo-molybdopterin (Mo-MPT) cofactor (Moco or molybdenum cofactor) to form Mo-molybdopterin guanine dinucleotide (Mo-MGD) cofactor.</text>
</comment>
<feature type="binding site" evidence="8">
    <location>
        <position position="70"/>
    </location>
    <ligand>
        <name>GTP</name>
        <dbReference type="ChEBI" id="CHEBI:37565"/>
    </ligand>
</feature>
<feature type="domain" description="MobA-like NTP transferase" evidence="9">
    <location>
        <begin position="8"/>
        <end position="165"/>
    </location>
</feature>
<keyword evidence="4 8" id="KW-0547">Nucleotide-binding</keyword>
<dbReference type="AlphaFoldDB" id="A0A6B3RSY4"/>